<organism evidence="2 3">
    <name type="scientific">Urochloa decumbens</name>
    <dbReference type="NCBI Taxonomy" id="240449"/>
    <lineage>
        <taxon>Eukaryota</taxon>
        <taxon>Viridiplantae</taxon>
        <taxon>Streptophyta</taxon>
        <taxon>Embryophyta</taxon>
        <taxon>Tracheophyta</taxon>
        <taxon>Spermatophyta</taxon>
        <taxon>Magnoliopsida</taxon>
        <taxon>Liliopsida</taxon>
        <taxon>Poales</taxon>
        <taxon>Poaceae</taxon>
        <taxon>PACMAD clade</taxon>
        <taxon>Panicoideae</taxon>
        <taxon>Panicodae</taxon>
        <taxon>Paniceae</taxon>
        <taxon>Melinidinae</taxon>
        <taxon>Urochloa</taxon>
    </lineage>
</organism>
<protein>
    <submittedName>
        <fullName evidence="2">Uncharacterized protein</fullName>
    </submittedName>
</protein>
<feature type="compositionally biased region" description="Pro residues" evidence="1">
    <location>
        <begin position="21"/>
        <end position="36"/>
    </location>
</feature>
<feature type="compositionally biased region" description="Basic and acidic residues" evidence="1">
    <location>
        <begin position="110"/>
        <end position="119"/>
    </location>
</feature>
<feature type="region of interest" description="Disordered" evidence="1">
    <location>
        <begin position="1"/>
        <end position="42"/>
    </location>
</feature>
<comment type="caution">
    <text evidence="2">The sequence shown here is derived from an EMBL/GenBank/DDBJ whole genome shotgun (WGS) entry which is preliminary data.</text>
</comment>
<gene>
    <name evidence="2" type="ORF">URODEC1_LOCUS125556</name>
</gene>
<keyword evidence="3" id="KW-1185">Reference proteome</keyword>
<dbReference type="AlphaFoldDB" id="A0ABC9HFR0"/>
<dbReference type="Proteomes" id="UP001497457">
    <property type="component" value="Unassembled WGS sequence"/>
</dbReference>
<sequence>MAQWSTAASLDRWMGPRSCSSPPPCKAPVPAVPPQRRPARRTGRIGCASVPRELGAAAEAEQTALPVVVEDSEADASLLHLCGLSQGRRGSVRRVRRRGVDAVRLLQGEEEQRQVRDQQDLPPLPDLQSRGFHPVPEMQGVQVHHLPGEQRVMTGSDGAAT</sequence>
<evidence type="ECO:0000313" key="2">
    <source>
        <dbReference type="EMBL" id="CAM0152764.1"/>
    </source>
</evidence>
<dbReference type="EMBL" id="CAXIPR030006457">
    <property type="protein sequence ID" value="CAM0152764.1"/>
    <property type="molecule type" value="Genomic_DNA"/>
</dbReference>
<evidence type="ECO:0000256" key="1">
    <source>
        <dbReference type="SAM" id="MobiDB-lite"/>
    </source>
</evidence>
<name>A0ABC9HFR0_9POAL</name>
<reference evidence="2 3" key="1">
    <citation type="submission" date="2024-10" db="EMBL/GenBank/DDBJ databases">
        <authorList>
            <person name="Ryan C."/>
        </authorList>
    </citation>
    <scope>NUCLEOTIDE SEQUENCE [LARGE SCALE GENOMIC DNA]</scope>
</reference>
<proteinExistence type="predicted"/>
<feature type="region of interest" description="Disordered" evidence="1">
    <location>
        <begin position="110"/>
        <end position="138"/>
    </location>
</feature>
<evidence type="ECO:0000313" key="3">
    <source>
        <dbReference type="Proteomes" id="UP001497457"/>
    </source>
</evidence>
<accession>A0ABC9HFR0</accession>